<reference evidence="2 3" key="1">
    <citation type="submission" date="2018-06" db="EMBL/GenBank/DDBJ databases">
        <title>Genomic Encyclopedia of Type Strains, Phase IV (KMG-IV): sequencing the most valuable type-strain genomes for metagenomic binning, comparative biology and taxonomic classification.</title>
        <authorList>
            <person name="Goeker M."/>
        </authorList>
    </citation>
    <scope>NUCLEOTIDE SEQUENCE [LARGE SCALE GENOMIC DNA]</scope>
    <source>
        <strain evidence="2 3">DSM 25619</strain>
    </source>
</reference>
<sequence>MNDRHEMTATFGAALVLVVGMGFGRFAFTGLYPLMVADHQISVEGGSYAASANYAGYLIGALLAALLSGIPSHRLCSIATFMTVITLGVLAAPMPEWLIVSVRGLAGLFSAISMVAASHWLINDRRHYAGAPALYAGVGLGIFLSAELIAVGYNAELTSYQVWLALAVAALVFTISAIVIQARTGRFVPRQQASHRGLAEAPQVLLGATRLNIIYGLAGLGYIVTATYLPLLVGSALASLNPVHIWAIFGLGAAPSCFLWHFLHAKWGLHRSLKINLWIQAIGVALPIIHTPASYITSALLVGGTFMGTVTIAMPAARQLSAKVRFNMLAVMTASYGVGQIVGPLIASALYARTASFDASLLIAALALLGAGALCFKPSTH</sequence>
<evidence type="ECO:0000256" key="1">
    <source>
        <dbReference type="SAM" id="Phobius"/>
    </source>
</evidence>
<keyword evidence="3" id="KW-1185">Reference proteome</keyword>
<feature type="transmembrane region" description="Helical" evidence="1">
    <location>
        <begin position="213"/>
        <end position="237"/>
    </location>
</feature>
<evidence type="ECO:0000313" key="2">
    <source>
        <dbReference type="EMBL" id="RBO90937.1"/>
    </source>
</evidence>
<feature type="transmembrane region" description="Helical" evidence="1">
    <location>
        <begin position="243"/>
        <end position="263"/>
    </location>
</feature>
<evidence type="ECO:0000313" key="3">
    <source>
        <dbReference type="Proteomes" id="UP000252893"/>
    </source>
</evidence>
<dbReference type="OrthoDB" id="9797953at2"/>
<accession>A0A366DLH3</accession>
<feature type="transmembrane region" description="Helical" evidence="1">
    <location>
        <begin position="48"/>
        <end position="68"/>
    </location>
</feature>
<name>A0A366DLH3_9HYPH</name>
<dbReference type="GO" id="GO:0005886">
    <property type="term" value="C:plasma membrane"/>
    <property type="evidence" value="ECO:0007669"/>
    <property type="project" value="TreeGrafter"/>
</dbReference>
<gene>
    <name evidence="2" type="ORF">DFR47_11132</name>
</gene>
<dbReference type="AlphaFoldDB" id="A0A366DLH3"/>
<feature type="transmembrane region" description="Helical" evidence="1">
    <location>
        <begin position="329"/>
        <end position="351"/>
    </location>
</feature>
<keyword evidence="1" id="KW-0812">Transmembrane</keyword>
<dbReference type="InterPro" id="IPR036259">
    <property type="entry name" value="MFS_trans_sf"/>
</dbReference>
<feature type="transmembrane region" description="Helical" evidence="1">
    <location>
        <begin position="299"/>
        <end position="317"/>
    </location>
</feature>
<dbReference type="Pfam" id="PF06779">
    <property type="entry name" value="MFS_4"/>
    <property type="match status" value="1"/>
</dbReference>
<dbReference type="PANTHER" id="PTHR23537">
    <property type="match status" value="1"/>
</dbReference>
<dbReference type="EMBL" id="QNRH01000011">
    <property type="protein sequence ID" value="RBO90937.1"/>
    <property type="molecule type" value="Genomic_DNA"/>
</dbReference>
<dbReference type="CDD" id="cd06180">
    <property type="entry name" value="MFS_YjiJ"/>
    <property type="match status" value="1"/>
</dbReference>
<dbReference type="SUPFAM" id="SSF103473">
    <property type="entry name" value="MFS general substrate transporter"/>
    <property type="match status" value="1"/>
</dbReference>
<comment type="caution">
    <text evidence="2">The sequence shown here is derived from an EMBL/GenBank/DDBJ whole genome shotgun (WGS) entry which is preliminary data.</text>
</comment>
<dbReference type="InterPro" id="IPR010645">
    <property type="entry name" value="MFS_4"/>
</dbReference>
<keyword evidence="1" id="KW-1133">Transmembrane helix</keyword>
<feature type="transmembrane region" description="Helical" evidence="1">
    <location>
        <begin position="275"/>
        <end position="293"/>
    </location>
</feature>
<keyword evidence="1" id="KW-0472">Membrane</keyword>
<feature type="transmembrane region" description="Helical" evidence="1">
    <location>
        <begin position="357"/>
        <end position="376"/>
    </location>
</feature>
<dbReference type="Gene3D" id="1.20.1250.20">
    <property type="entry name" value="MFS general substrate transporter like domains"/>
    <property type="match status" value="1"/>
</dbReference>
<protein>
    <submittedName>
        <fullName evidence="2">Putative MFS-type transporter YbfB</fullName>
    </submittedName>
</protein>
<feature type="transmembrane region" description="Helical" evidence="1">
    <location>
        <begin position="7"/>
        <end position="28"/>
    </location>
</feature>
<feature type="transmembrane region" description="Helical" evidence="1">
    <location>
        <begin position="160"/>
        <end position="180"/>
    </location>
</feature>
<organism evidence="2 3">
    <name type="scientific">Pseudochrobactrum asaccharolyticum</name>
    <dbReference type="NCBI Taxonomy" id="354351"/>
    <lineage>
        <taxon>Bacteria</taxon>
        <taxon>Pseudomonadati</taxon>
        <taxon>Pseudomonadota</taxon>
        <taxon>Alphaproteobacteria</taxon>
        <taxon>Hyphomicrobiales</taxon>
        <taxon>Brucellaceae</taxon>
        <taxon>Pseudochrobactrum</taxon>
    </lineage>
</organism>
<feature type="transmembrane region" description="Helical" evidence="1">
    <location>
        <begin position="100"/>
        <end position="122"/>
    </location>
</feature>
<dbReference type="PANTHER" id="PTHR23537:SF1">
    <property type="entry name" value="SUGAR TRANSPORTER"/>
    <property type="match status" value="1"/>
</dbReference>
<proteinExistence type="predicted"/>
<dbReference type="RefSeq" id="WP_113946100.1">
    <property type="nucleotide sequence ID" value="NZ_JBHEEG010000013.1"/>
</dbReference>
<feature type="transmembrane region" description="Helical" evidence="1">
    <location>
        <begin position="134"/>
        <end position="154"/>
    </location>
</feature>
<feature type="transmembrane region" description="Helical" evidence="1">
    <location>
        <begin position="75"/>
        <end position="94"/>
    </location>
</feature>
<dbReference type="Proteomes" id="UP000252893">
    <property type="component" value="Unassembled WGS sequence"/>
</dbReference>